<dbReference type="Proteomes" id="UP001142057">
    <property type="component" value="Unassembled WGS sequence"/>
</dbReference>
<dbReference type="EMBL" id="JANZQH010000006">
    <property type="protein sequence ID" value="MCT2408760.1"/>
    <property type="molecule type" value="Genomic_DNA"/>
</dbReference>
<gene>
    <name evidence="1" type="ORF">NZD88_14520</name>
</gene>
<keyword evidence="2" id="KW-1185">Reference proteome</keyword>
<protein>
    <submittedName>
        <fullName evidence="1">DUF2971 domain-containing protein</fullName>
    </submittedName>
</protein>
<proteinExistence type="predicted"/>
<evidence type="ECO:0000313" key="2">
    <source>
        <dbReference type="Proteomes" id="UP001142057"/>
    </source>
</evidence>
<reference evidence="1" key="1">
    <citation type="submission" date="2022-08" db="EMBL/GenBank/DDBJ databases">
        <title>Chryseobacterium antibioticum,isolated from the rhizosphere soil of Pyrola in Tibet.</title>
        <authorList>
            <person name="Kan Y."/>
        </authorList>
    </citation>
    <scope>NUCLEOTIDE SEQUENCE</scope>
    <source>
        <strain evidence="1">Pc2-12</strain>
    </source>
</reference>
<name>A0ABT2IJC3_9FLAO</name>
<sequence>MKVYKYRSGNKEDFKRDFEAIKNNTFFSANYSMFNDPFDIYFEEKVSEFLNMLKQIFPNEELASFERQFKNVLNSKEDIGIYCLSNDFLNEQLWAYYASSYSGYCIEYDLEKLVDKEQNYDFEFKLDIRYEDIIPTINIDDIKNPDNLIRKMYGIKKSTWDHEDEIRLIFNRYGLKKFHPSAITGVYFAGKTPNLIKESFYEIFDDRDIKFYEIFPSKYKLDFKLIKETKRRLKYNINNFEFDILEHRMNPFHESYYLFYKGPMDESKIKEFILAFREAFCIKENSLYIFNNKEVASLINVYPKNDEQYINYANSIITVSDDWEEAGINNPYKDFHYNEIIKNT</sequence>
<dbReference type="InterPro" id="IPR021352">
    <property type="entry name" value="DUF2971"/>
</dbReference>
<dbReference type="Pfam" id="PF11185">
    <property type="entry name" value="DUF2971"/>
    <property type="match status" value="1"/>
</dbReference>
<organism evidence="1 2">
    <name type="scientific">Chryseobacterium pyrolae</name>
    <dbReference type="NCBI Taxonomy" id="2987481"/>
    <lineage>
        <taxon>Bacteria</taxon>
        <taxon>Pseudomonadati</taxon>
        <taxon>Bacteroidota</taxon>
        <taxon>Flavobacteriia</taxon>
        <taxon>Flavobacteriales</taxon>
        <taxon>Weeksellaceae</taxon>
        <taxon>Chryseobacterium group</taxon>
        <taxon>Chryseobacterium</taxon>
    </lineage>
</organism>
<comment type="caution">
    <text evidence="1">The sequence shown here is derived from an EMBL/GenBank/DDBJ whole genome shotgun (WGS) entry which is preliminary data.</text>
</comment>
<accession>A0ABT2IJC3</accession>
<evidence type="ECO:0000313" key="1">
    <source>
        <dbReference type="EMBL" id="MCT2408760.1"/>
    </source>
</evidence>
<dbReference type="RefSeq" id="WP_259830080.1">
    <property type="nucleotide sequence ID" value="NZ_JANZQH010000006.1"/>
</dbReference>